<dbReference type="InterPro" id="IPR036515">
    <property type="entry name" value="Transposase_17_sf"/>
</dbReference>
<dbReference type="RefSeq" id="WP_155363697.1">
    <property type="nucleotide sequence ID" value="NZ_CP043930.1"/>
</dbReference>
<dbReference type="AlphaFoldDB" id="A0A6I6ACA9"/>
<dbReference type="Proteomes" id="UP000427281">
    <property type="component" value="Chromosome"/>
</dbReference>
<proteinExistence type="predicted"/>
<dbReference type="KEGG" id="gim:F1728_08105"/>
<evidence type="ECO:0000313" key="3">
    <source>
        <dbReference type="Proteomes" id="UP000427281"/>
    </source>
</evidence>
<evidence type="ECO:0000313" key="2">
    <source>
        <dbReference type="EMBL" id="QGQ22639.1"/>
    </source>
</evidence>
<dbReference type="GO" id="GO:0006313">
    <property type="term" value="P:DNA transposition"/>
    <property type="evidence" value="ECO:0007669"/>
    <property type="project" value="InterPro"/>
</dbReference>
<reference evidence="2 3" key="1">
    <citation type="submission" date="2019-09" db="EMBL/GenBank/DDBJ databases">
        <title>Gimesia benthica sp. nov., a novel bacterium isolated from deep-sea water of the Northwest Indian Ocean.</title>
        <authorList>
            <person name="Dai X."/>
        </authorList>
    </citation>
    <scope>NUCLEOTIDE SEQUENCE [LARGE SCALE GENOMIC DNA]</scope>
    <source>
        <strain evidence="2 3">E7</strain>
    </source>
</reference>
<dbReference type="GO" id="GO:0043565">
    <property type="term" value="F:sequence-specific DNA binding"/>
    <property type="evidence" value="ECO:0007669"/>
    <property type="project" value="TreeGrafter"/>
</dbReference>
<dbReference type="InterPro" id="IPR002686">
    <property type="entry name" value="Transposase_17"/>
</dbReference>
<dbReference type="SUPFAM" id="SSF143422">
    <property type="entry name" value="Transposase IS200-like"/>
    <property type="match status" value="1"/>
</dbReference>
<feature type="domain" description="Transposase IS200-like" evidence="1">
    <location>
        <begin position="9"/>
        <end position="134"/>
    </location>
</feature>
<keyword evidence="3" id="KW-1185">Reference proteome</keyword>
<dbReference type="EMBL" id="CP043930">
    <property type="protein sequence ID" value="QGQ22639.1"/>
    <property type="molecule type" value="Genomic_DNA"/>
</dbReference>
<dbReference type="PANTHER" id="PTHR36966:SF1">
    <property type="entry name" value="REP-ASSOCIATED TYROSINE TRANSPOSASE"/>
    <property type="match status" value="1"/>
</dbReference>
<evidence type="ECO:0000259" key="1">
    <source>
        <dbReference type="SMART" id="SM01321"/>
    </source>
</evidence>
<protein>
    <recommendedName>
        <fullName evidence="1">Transposase IS200-like domain-containing protein</fullName>
    </recommendedName>
</protein>
<name>A0A6I6ACA9_9PLAN</name>
<dbReference type="SMART" id="SM01321">
    <property type="entry name" value="Y1_Tnp"/>
    <property type="match status" value="1"/>
</dbReference>
<dbReference type="Gene3D" id="3.30.70.1290">
    <property type="entry name" value="Transposase IS200-like"/>
    <property type="match status" value="1"/>
</dbReference>
<organism evidence="2 3">
    <name type="scientific">Gimesia benthica</name>
    <dbReference type="NCBI Taxonomy" id="2608982"/>
    <lineage>
        <taxon>Bacteria</taxon>
        <taxon>Pseudomonadati</taxon>
        <taxon>Planctomycetota</taxon>
        <taxon>Planctomycetia</taxon>
        <taxon>Planctomycetales</taxon>
        <taxon>Planctomycetaceae</taxon>
        <taxon>Gimesia</taxon>
    </lineage>
</organism>
<dbReference type="Pfam" id="PF01797">
    <property type="entry name" value="Y1_Tnp"/>
    <property type="match status" value="1"/>
</dbReference>
<dbReference type="GO" id="GO:0004803">
    <property type="term" value="F:transposase activity"/>
    <property type="evidence" value="ECO:0007669"/>
    <property type="project" value="InterPro"/>
</dbReference>
<dbReference type="InterPro" id="IPR052715">
    <property type="entry name" value="RAYT_transposase"/>
</dbReference>
<accession>A0A6I6ACA9</accession>
<sequence length="170" mass="20342">MNKRTQFDDRRYVHFVTFSCYGNRTYLDHDGAKRRLLGALNHELMRHEAICVGFVIMPDHVHALVWFHRIGELSAFMRDWKRSSSRSIKQFLLEQSQYAKMFSKEDPLWQKHYYSFEIESEEKIEEKLTYMHMNPVKKGLADRITDWSWSSARYYVLGKSVGVPVGWPRM</sequence>
<dbReference type="NCBIfam" id="NF047646">
    <property type="entry name" value="REP_Tyr_transpos"/>
    <property type="match status" value="1"/>
</dbReference>
<gene>
    <name evidence="2" type="ORF">F1728_08105</name>
</gene>
<dbReference type="PANTHER" id="PTHR36966">
    <property type="entry name" value="REP-ASSOCIATED TYROSINE TRANSPOSASE"/>
    <property type="match status" value="1"/>
</dbReference>